<keyword evidence="6" id="KW-0472">Membrane</keyword>
<keyword evidence="7" id="KW-0998">Cell outer membrane</keyword>
<evidence type="ECO:0000313" key="10">
    <source>
        <dbReference type="Proteomes" id="UP000252249"/>
    </source>
</evidence>
<evidence type="ECO:0000256" key="8">
    <source>
        <dbReference type="SAM" id="SignalP"/>
    </source>
</evidence>
<dbReference type="AlphaFoldDB" id="A0A368P0X1"/>
<protein>
    <submittedName>
        <fullName evidence="9">TonB-dependent receptor</fullName>
    </submittedName>
</protein>
<dbReference type="InterPro" id="IPR039426">
    <property type="entry name" value="TonB-dep_rcpt-like"/>
</dbReference>
<evidence type="ECO:0000256" key="4">
    <source>
        <dbReference type="ARBA" id="ARBA00022692"/>
    </source>
</evidence>
<evidence type="ECO:0000256" key="7">
    <source>
        <dbReference type="ARBA" id="ARBA00023237"/>
    </source>
</evidence>
<dbReference type="PANTHER" id="PTHR30069:SF29">
    <property type="entry name" value="HEMOGLOBIN AND HEMOGLOBIN-HAPTOGLOBIN-BINDING PROTEIN 1-RELATED"/>
    <property type="match status" value="1"/>
</dbReference>
<keyword evidence="3" id="KW-1134">Transmembrane beta strand</keyword>
<comment type="subcellular location">
    <subcellularLocation>
        <location evidence="1">Cell outer membrane</location>
        <topology evidence="1">Multi-pass membrane protein</topology>
    </subcellularLocation>
</comment>
<dbReference type="RefSeq" id="WP_113966694.1">
    <property type="nucleotide sequence ID" value="NZ_QNRP01000009.1"/>
</dbReference>
<keyword evidence="9" id="KW-0675">Receptor</keyword>
<evidence type="ECO:0000256" key="5">
    <source>
        <dbReference type="ARBA" id="ARBA00022729"/>
    </source>
</evidence>
<accession>A0A368P0X1</accession>
<evidence type="ECO:0000256" key="6">
    <source>
        <dbReference type="ARBA" id="ARBA00023136"/>
    </source>
</evidence>
<gene>
    <name evidence="9" type="ORF">DU428_12905</name>
</gene>
<keyword evidence="2" id="KW-0813">Transport</keyword>
<dbReference type="GO" id="GO:0009279">
    <property type="term" value="C:cell outer membrane"/>
    <property type="evidence" value="ECO:0007669"/>
    <property type="project" value="UniProtKB-SubCell"/>
</dbReference>
<keyword evidence="4" id="KW-0812">Transmembrane</keyword>
<reference evidence="9 10" key="1">
    <citation type="submission" date="2018-07" db="EMBL/GenBank/DDBJ databases">
        <title>Oceanihabitans testaceum sp. nov., isolated from marine sediment.</title>
        <authorList>
            <person name="Li C.-M."/>
        </authorList>
    </citation>
    <scope>NUCLEOTIDE SEQUENCE [LARGE SCALE GENOMIC DNA]</scope>
    <source>
        <strain evidence="9 10">S9-10</strain>
    </source>
</reference>
<dbReference type="InterPro" id="IPR036942">
    <property type="entry name" value="Beta-barrel_TonB_sf"/>
</dbReference>
<sequence>MRKQNNKVLVLFLMLTSVLGFSQERGKDTLNPDVIQVVKPYTPTVSDAFKVKEVPSLDDETTTTKKEIKYNIFSFPVASTFTPAKGKAAVVDKEKPAKLFDNYATLAAGMYTTILGEVYLNHAISRTESVGGYLSHHSSQGGVSNLLLDDNFSITKLHANYAIKERYLAWNVNLGLLHQTYNWYGLPQPIYDQETADAIGDVDHTFYGVNLGGDVAFTDSYINEASVLYRMFGDNNNSNENRLVLKSNGDFSIQDLDFNMALKIDYLGGKFDRNYYAEEALKYGNFQIGLSPTYQLVRDDLTLDLGLSFTYLNDTEYGESKFYMHPNITASYRMVDEILIAYAGLKGGIIQNSYFDFSQENAFVSPTLFITPTDQEYNLFAGLKGMIANGVNYNITGKYMSETNKAMYISNPINTAGEKYMHANSFGIAYDDVTTFSISGEINADLNRNFSLGVKAEYFAYDVDVEAEAWNLPDFKANLFLDYQFTKQWFAGANLFFVGERKDQLVKPSVISPIVSTVKLDSYFDANVHAGYHLNERFSVFARVNNIANQEYKRWQNYPVQGFQMLAGATYKFDF</sequence>
<dbReference type="PANTHER" id="PTHR30069">
    <property type="entry name" value="TONB-DEPENDENT OUTER MEMBRANE RECEPTOR"/>
    <property type="match status" value="1"/>
</dbReference>
<keyword evidence="5 8" id="KW-0732">Signal</keyword>
<dbReference type="EMBL" id="QPIG01000006">
    <property type="protein sequence ID" value="RCU56472.1"/>
    <property type="molecule type" value="Genomic_DNA"/>
</dbReference>
<dbReference type="Proteomes" id="UP000252249">
    <property type="component" value="Unassembled WGS sequence"/>
</dbReference>
<name>A0A368P0X1_9FLAO</name>
<feature type="chain" id="PRO_5016645461" evidence="8">
    <location>
        <begin position="23"/>
        <end position="575"/>
    </location>
</feature>
<feature type="signal peptide" evidence="8">
    <location>
        <begin position="1"/>
        <end position="22"/>
    </location>
</feature>
<keyword evidence="10" id="KW-1185">Reference proteome</keyword>
<dbReference type="SUPFAM" id="SSF56935">
    <property type="entry name" value="Porins"/>
    <property type="match status" value="1"/>
</dbReference>
<dbReference type="GO" id="GO:0015344">
    <property type="term" value="F:siderophore uptake transmembrane transporter activity"/>
    <property type="evidence" value="ECO:0007669"/>
    <property type="project" value="TreeGrafter"/>
</dbReference>
<dbReference type="Gene3D" id="2.40.170.20">
    <property type="entry name" value="TonB-dependent receptor, beta-barrel domain"/>
    <property type="match status" value="1"/>
</dbReference>
<evidence type="ECO:0000256" key="3">
    <source>
        <dbReference type="ARBA" id="ARBA00022452"/>
    </source>
</evidence>
<proteinExistence type="predicted"/>
<comment type="caution">
    <text evidence="9">The sequence shown here is derived from an EMBL/GenBank/DDBJ whole genome shotgun (WGS) entry which is preliminary data.</text>
</comment>
<evidence type="ECO:0000313" key="9">
    <source>
        <dbReference type="EMBL" id="RCU56472.1"/>
    </source>
</evidence>
<dbReference type="OrthoDB" id="1264254at2"/>
<dbReference type="GO" id="GO:0044718">
    <property type="term" value="P:siderophore transmembrane transport"/>
    <property type="evidence" value="ECO:0007669"/>
    <property type="project" value="TreeGrafter"/>
</dbReference>
<evidence type="ECO:0000256" key="2">
    <source>
        <dbReference type="ARBA" id="ARBA00022448"/>
    </source>
</evidence>
<organism evidence="9 10">
    <name type="scientific">Oceanihabitans sediminis</name>
    <dbReference type="NCBI Taxonomy" id="1812012"/>
    <lineage>
        <taxon>Bacteria</taxon>
        <taxon>Pseudomonadati</taxon>
        <taxon>Bacteroidota</taxon>
        <taxon>Flavobacteriia</taxon>
        <taxon>Flavobacteriales</taxon>
        <taxon>Flavobacteriaceae</taxon>
        <taxon>Oceanihabitans</taxon>
    </lineage>
</organism>
<evidence type="ECO:0000256" key="1">
    <source>
        <dbReference type="ARBA" id="ARBA00004571"/>
    </source>
</evidence>